<protein>
    <recommendedName>
        <fullName evidence="3">Maleate cis-trans isomerase</fullName>
    </recommendedName>
</protein>
<organism evidence="1 2">
    <name type="scientific">Microbacterium imperiale</name>
    <dbReference type="NCBI Taxonomy" id="33884"/>
    <lineage>
        <taxon>Bacteria</taxon>
        <taxon>Bacillati</taxon>
        <taxon>Actinomycetota</taxon>
        <taxon>Actinomycetes</taxon>
        <taxon>Micrococcales</taxon>
        <taxon>Microbacteriaceae</taxon>
        <taxon>Microbacterium</taxon>
    </lineage>
</organism>
<keyword evidence="2" id="KW-1185">Reference proteome</keyword>
<reference evidence="1" key="2">
    <citation type="submission" date="2023-01" db="EMBL/GenBank/DDBJ databases">
        <authorList>
            <person name="Sun Q."/>
            <person name="Evtushenko L."/>
        </authorList>
    </citation>
    <scope>NUCLEOTIDE SEQUENCE</scope>
    <source>
        <strain evidence="1">VKM Ac-1447</strain>
    </source>
</reference>
<sequence>MSPGDYRLGLLVIHNDPVPEAEAWLSRPVWTTVHTARFDTPRAPGEEFRGKSLDYLLNASGLRRSIRHLADLGVHSIGYCFASSSLFGGAQFDAEFQDVATEIAGGIPVVTSGRALREAVAERSSQRKLVVIPPWFSDETIDALKKYLSLRPGVDTTFRYELPAGWTTYERPDLFDAGARHAVNADSLIAQVALQQPDKHDVLVIPGGGMHSLGAHQLLATRYGLETISANGALVNALHSAAAHAAAIIRST</sequence>
<dbReference type="AlphaFoldDB" id="A0A9W6M1P7"/>
<dbReference type="RefSeq" id="WP_210005339.1">
    <property type="nucleotide sequence ID" value="NZ_BSEO01000001.1"/>
</dbReference>
<dbReference type="Proteomes" id="UP001142317">
    <property type="component" value="Unassembled WGS sequence"/>
</dbReference>
<evidence type="ECO:0000313" key="2">
    <source>
        <dbReference type="Proteomes" id="UP001142317"/>
    </source>
</evidence>
<accession>A0A9W6M1P7</accession>
<dbReference type="InterPro" id="IPR053714">
    <property type="entry name" value="Iso_Racemase_Enz_sf"/>
</dbReference>
<dbReference type="InterPro" id="IPR026286">
    <property type="entry name" value="MaiA/AMDase"/>
</dbReference>
<evidence type="ECO:0008006" key="3">
    <source>
        <dbReference type="Google" id="ProtNLM"/>
    </source>
</evidence>
<dbReference type="Pfam" id="PF17645">
    <property type="entry name" value="Amdase"/>
    <property type="match status" value="1"/>
</dbReference>
<gene>
    <name evidence="1" type="ORF">GCM10017586_04000</name>
</gene>
<name>A0A9W6M1P7_9MICO</name>
<evidence type="ECO:0000313" key="1">
    <source>
        <dbReference type="EMBL" id="GLJ78718.1"/>
    </source>
</evidence>
<reference evidence="1" key="1">
    <citation type="journal article" date="2014" name="Int. J. Syst. Evol. Microbiol.">
        <title>Complete genome sequence of Corynebacterium casei LMG S-19264T (=DSM 44701T), isolated from a smear-ripened cheese.</title>
        <authorList>
            <consortium name="US DOE Joint Genome Institute (JGI-PGF)"/>
            <person name="Walter F."/>
            <person name="Albersmeier A."/>
            <person name="Kalinowski J."/>
            <person name="Ruckert C."/>
        </authorList>
    </citation>
    <scope>NUCLEOTIDE SEQUENCE</scope>
    <source>
        <strain evidence="1">VKM Ac-1447</strain>
    </source>
</reference>
<dbReference type="EMBL" id="BSEO01000001">
    <property type="protein sequence ID" value="GLJ78718.1"/>
    <property type="molecule type" value="Genomic_DNA"/>
</dbReference>
<comment type="caution">
    <text evidence="1">The sequence shown here is derived from an EMBL/GenBank/DDBJ whole genome shotgun (WGS) entry which is preliminary data.</text>
</comment>
<proteinExistence type="predicted"/>
<dbReference type="Gene3D" id="3.40.50.12500">
    <property type="match status" value="1"/>
</dbReference>